<evidence type="ECO:0000256" key="1">
    <source>
        <dbReference type="SAM" id="SignalP"/>
    </source>
</evidence>
<dbReference type="OrthoDB" id="5398674at2"/>
<dbReference type="HOGENOM" id="CLU_174771_2_0_7"/>
<dbReference type="AlphaFoldDB" id="A0A0B5BEC3"/>
<gene>
    <name evidence="2" type="ORF">GPICK_09215</name>
</gene>
<evidence type="ECO:0000313" key="2">
    <source>
        <dbReference type="EMBL" id="AJE03504.1"/>
    </source>
</evidence>
<feature type="signal peptide" evidence="1">
    <location>
        <begin position="1"/>
        <end position="21"/>
    </location>
</feature>
<sequence>MKKILSTLIAVALSAPFVVSAADLKASAGKDLCLLNSANCTSVQNDSIQEKMSKLHNELQKGSSVYTAEELKTLASKQDSYQSILAAILNN</sequence>
<proteinExistence type="predicted"/>
<keyword evidence="3" id="KW-1185">Reference proteome</keyword>
<dbReference type="RefSeq" id="WP_039742495.1">
    <property type="nucleotide sequence ID" value="NZ_CP009788.1"/>
</dbReference>
<dbReference type="Proteomes" id="UP000057609">
    <property type="component" value="Chromosome"/>
</dbReference>
<protein>
    <recommendedName>
        <fullName evidence="4">Cytochrome C</fullName>
    </recommendedName>
</protein>
<accession>A0A0B5BEC3</accession>
<feature type="chain" id="PRO_5002100143" description="Cytochrome C" evidence="1">
    <location>
        <begin position="22"/>
        <end position="91"/>
    </location>
</feature>
<dbReference type="EMBL" id="CP009788">
    <property type="protein sequence ID" value="AJE03504.1"/>
    <property type="molecule type" value="Genomic_DNA"/>
</dbReference>
<name>A0A0B5BEC3_9BACT</name>
<dbReference type="KEGG" id="gpi:GPICK_09215"/>
<organism evidence="2 3">
    <name type="scientific">Geobacter pickeringii</name>
    <dbReference type="NCBI Taxonomy" id="345632"/>
    <lineage>
        <taxon>Bacteria</taxon>
        <taxon>Pseudomonadati</taxon>
        <taxon>Thermodesulfobacteriota</taxon>
        <taxon>Desulfuromonadia</taxon>
        <taxon>Geobacterales</taxon>
        <taxon>Geobacteraceae</taxon>
        <taxon>Geobacter</taxon>
    </lineage>
</organism>
<evidence type="ECO:0008006" key="4">
    <source>
        <dbReference type="Google" id="ProtNLM"/>
    </source>
</evidence>
<keyword evidence="1" id="KW-0732">Signal</keyword>
<evidence type="ECO:0000313" key="3">
    <source>
        <dbReference type="Proteomes" id="UP000057609"/>
    </source>
</evidence>
<reference evidence="2 3" key="1">
    <citation type="journal article" date="2015" name="Genome Announc.">
        <title>Complete Genome of Geobacter pickeringii G13T, a Metal-Reducing Isolate from Sedimentary Kaolin Deposits.</title>
        <authorList>
            <person name="Badalamenti J.P."/>
            <person name="Bond D.R."/>
        </authorList>
    </citation>
    <scope>NUCLEOTIDE SEQUENCE [LARGE SCALE GENOMIC DNA]</scope>
    <source>
        <strain evidence="2 3">G13</strain>
    </source>
</reference>